<evidence type="ECO:0000313" key="2">
    <source>
        <dbReference type="EMBL" id="ORE02890.1"/>
    </source>
</evidence>
<organism evidence="2">
    <name type="scientific">Rhizopus microsporus var. microsporus</name>
    <dbReference type="NCBI Taxonomy" id="86635"/>
    <lineage>
        <taxon>Eukaryota</taxon>
        <taxon>Fungi</taxon>
        <taxon>Fungi incertae sedis</taxon>
        <taxon>Mucoromycota</taxon>
        <taxon>Mucoromycotina</taxon>
        <taxon>Mucoromycetes</taxon>
        <taxon>Mucorales</taxon>
        <taxon>Mucorineae</taxon>
        <taxon>Rhizopodaceae</taxon>
        <taxon>Rhizopus</taxon>
    </lineage>
</organism>
<accession>A0A1X0QT03</accession>
<dbReference type="Pfam" id="PF13358">
    <property type="entry name" value="DDE_3"/>
    <property type="match status" value="1"/>
</dbReference>
<dbReference type="VEuPathDB" id="FungiDB:BCV72DRAFT_188528"/>
<feature type="non-terminal residue" evidence="2">
    <location>
        <position position="73"/>
    </location>
</feature>
<proteinExistence type="predicted"/>
<reference evidence="2" key="1">
    <citation type="journal article" date="2016" name="Proc. Natl. Acad. Sci. U.S.A.">
        <title>Lipid metabolic changes in an early divergent fungus govern the establishment of a mutualistic symbiosis with endobacteria.</title>
        <authorList>
            <person name="Lastovetsky O.A."/>
            <person name="Gaspar M.L."/>
            <person name="Mondo S.J."/>
            <person name="LaButti K.M."/>
            <person name="Sandor L."/>
            <person name="Grigoriev I.V."/>
            <person name="Henry S.A."/>
            <person name="Pawlowska T.E."/>
        </authorList>
    </citation>
    <scope>NUCLEOTIDE SEQUENCE [LARGE SCALE GENOMIC DNA]</scope>
    <source>
        <strain evidence="2">ATCC 52814</strain>
    </source>
</reference>
<sequence length="73" mass="8408">WKEAHQTRGAEYWPTQSPDLNPIEHVWAALGNLVKERRSEIRNIEKLSVVLREEWEKINPGLAACLVGSMKAR</sequence>
<dbReference type="InterPro" id="IPR038717">
    <property type="entry name" value="Tc1-like_DDE_dom"/>
</dbReference>
<dbReference type="EMBL" id="KV922027">
    <property type="protein sequence ID" value="ORE02890.1"/>
    <property type="molecule type" value="Genomic_DNA"/>
</dbReference>
<dbReference type="Proteomes" id="UP000242414">
    <property type="component" value="Unassembled WGS sequence"/>
</dbReference>
<protein>
    <recommendedName>
        <fullName evidence="1">Tc1-like transposase DDE domain-containing protein</fullName>
    </recommendedName>
</protein>
<feature type="non-terminal residue" evidence="2">
    <location>
        <position position="1"/>
    </location>
</feature>
<dbReference type="OrthoDB" id="2446457at2759"/>
<feature type="domain" description="Tc1-like transposase DDE" evidence="1">
    <location>
        <begin position="11"/>
        <end position="47"/>
    </location>
</feature>
<name>A0A1X0QT03_RHIZD</name>
<dbReference type="Gene3D" id="3.30.420.10">
    <property type="entry name" value="Ribonuclease H-like superfamily/Ribonuclease H"/>
    <property type="match status" value="1"/>
</dbReference>
<gene>
    <name evidence="2" type="ORF">BCV72DRAFT_188528</name>
</gene>
<dbReference type="GO" id="GO:0003676">
    <property type="term" value="F:nucleic acid binding"/>
    <property type="evidence" value="ECO:0007669"/>
    <property type="project" value="InterPro"/>
</dbReference>
<dbReference type="AlphaFoldDB" id="A0A1X0QT03"/>
<dbReference type="InterPro" id="IPR036397">
    <property type="entry name" value="RNaseH_sf"/>
</dbReference>
<evidence type="ECO:0000259" key="1">
    <source>
        <dbReference type="Pfam" id="PF13358"/>
    </source>
</evidence>